<feature type="region of interest" description="Disordered" evidence="1">
    <location>
        <begin position="381"/>
        <end position="434"/>
    </location>
</feature>
<protein>
    <submittedName>
        <fullName evidence="3">Uncharacterized protein</fullName>
    </submittedName>
</protein>
<comment type="caution">
    <text evidence="3">The sequence shown here is derived from an EMBL/GenBank/DDBJ whole genome shotgun (WGS) entry which is preliminary data.</text>
</comment>
<keyword evidence="2" id="KW-1133">Transmembrane helix</keyword>
<keyword evidence="4" id="KW-1185">Reference proteome</keyword>
<evidence type="ECO:0000313" key="3">
    <source>
        <dbReference type="EMBL" id="KAK8742753.1"/>
    </source>
</evidence>
<organism evidence="3 4">
    <name type="scientific">Cherax quadricarinatus</name>
    <name type="common">Australian red claw crayfish</name>
    <dbReference type="NCBI Taxonomy" id="27406"/>
    <lineage>
        <taxon>Eukaryota</taxon>
        <taxon>Metazoa</taxon>
        <taxon>Ecdysozoa</taxon>
        <taxon>Arthropoda</taxon>
        <taxon>Crustacea</taxon>
        <taxon>Multicrustacea</taxon>
        <taxon>Malacostraca</taxon>
        <taxon>Eumalacostraca</taxon>
        <taxon>Eucarida</taxon>
        <taxon>Decapoda</taxon>
        <taxon>Pleocyemata</taxon>
        <taxon>Astacidea</taxon>
        <taxon>Parastacoidea</taxon>
        <taxon>Parastacidae</taxon>
        <taxon>Cherax</taxon>
    </lineage>
</organism>
<proteinExistence type="predicted"/>
<evidence type="ECO:0000256" key="2">
    <source>
        <dbReference type="SAM" id="Phobius"/>
    </source>
</evidence>
<feature type="compositionally biased region" description="Polar residues" evidence="1">
    <location>
        <begin position="422"/>
        <end position="434"/>
    </location>
</feature>
<evidence type="ECO:0000313" key="4">
    <source>
        <dbReference type="Proteomes" id="UP001445076"/>
    </source>
</evidence>
<keyword evidence="2" id="KW-0812">Transmembrane</keyword>
<dbReference type="Proteomes" id="UP001445076">
    <property type="component" value="Unassembled WGS sequence"/>
</dbReference>
<feature type="region of interest" description="Disordered" evidence="1">
    <location>
        <begin position="266"/>
        <end position="288"/>
    </location>
</feature>
<dbReference type="AlphaFoldDB" id="A0AAW0XE21"/>
<sequence length="447" mass="50257">MHVGQCSISPWMAQCPSLLPWYSLWPLILLTILHSVVSLPQLYPINGRTVKLNEGEIILCHAERDYLKFTLISSKKDCWLNEYYGVNASKVAGRNPQLEDRKGQQWYELSFFTSEFSFWVKISGETTHLIQRRWSAAAKCREKVFTLSFVNPKTILSSYSPTLTVSSPLENNRKNLIQLNIDRIIRKLDFFETLTDKEKKYVNNDLGTSHSHRLVTDDLLVVVALFIPVLGLLWCLRFILYPRNKTLQYVRRVRITRMIPMPVSESDTLSVHMDRPSTHQQDPPPAYDDITQTAPPPSYSEAQHIQMVLDEASLAQMNTDHISPVRSDIFDESQSNLDSNSFETSFTPPNFANVEADEDFSTERLAAPFLLSDLANTPVASVEGTGEDSPLRSLAATFPSSNTTTTPAAGEGSFTEGLAASFPSSGATNTQTADDTYLLKSQDHVEH</sequence>
<evidence type="ECO:0000256" key="1">
    <source>
        <dbReference type="SAM" id="MobiDB-lite"/>
    </source>
</evidence>
<feature type="compositionally biased region" description="Polar residues" evidence="1">
    <location>
        <begin position="398"/>
        <end position="407"/>
    </location>
</feature>
<dbReference type="EMBL" id="JARKIK010000027">
    <property type="protein sequence ID" value="KAK8742753.1"/>
    <property type="molecule type" value="Genomic_DNA"/>
</dbReference>
<reference evidence="3 4" key="1">
    <citation type="journal article" date="2024" name="BMC Genomics">
        <title>Genome assembly of redclaw crayfish (Cherax quadricarinatus) provides insights into its immune adaptation and hypoxia tolerance.</title>
        <authorList>
            <person name="Liu Z."/>
            <person name="Zheng J."/>
            <person name="Li H."/>
            <person name="Fang K."/>
            <person name="Wang S."/>
            <person name="He J."/>
            <person name="Zhou D."/>
            <person name="Weng S."/>
            <person name="Chi M."/>
            <person name="Gu Z."/>
            <person name="He J."/>
            <person name="Li F."/>
            <person name="Wang M."/>
        </authorList>
    </citation>
    <scope>NUCLEOTIDE SEQUENCE [LARGE SCALE GENOMIC DNA]</scope>
    <source>
        <strain evidence="3">ZL_2023a</strain>
    </source>
</reference>
<keyword evidence="2" id="KW-0472">Membrane</keyword>
<accession>A0AAW0XE21</accession>
<name>A0AAW0XE21_CHEQU</name>
<feature type="transmembrane region" description="Helical" evidence="2">
    <location>
        <begin position="219"/>
        <end position="240"/>
    </location>
</feature>
<feature type="transmembrane region" description="Helical" evidence="2">
    <location>
        <begin position="22"/>
        <end position="43"/>
    </location>
</feature>
<gene>
    <name evidence="3" type="ORF">OTU49_001660</name>
</gene>